<sequence>MSLTEMADVIRVAGSSLLQSVDEVDAVVDACTTALRPHRLRILGRDRTLAARLDHLSGALALSRLSYGADVTISEVSPEQDEFIVALPLAGRARFGYGGATALLEPGTMSVVSPYRPFTLEIGHEFDQILVRLDRTRVEAAAALLVGAADTVPVHFDLASPHVSSGLVGLIEASALVASDSGLDRRARLAGQLEALVIDALLLAVPSNLSGRLTGKAQSPSADRVARAMDYMLENLADQFALSAVAAHCGVTLRSLQIGFHRELGTTPGQWLRERRLDRAHLLLVGSDPAETTVTAVAVACGFLHLGDFAARFRQRFGESPSVVLRSTSR</sequence>
<evidence type="ECO:0000256" key="3">
    <source>
        <dbReference type="ARBA" id="ARBA00023163"/>
    </source>
</evidence>
<dbReference type="SUPFAM" id="SSF46689">
    <property type="entry name" value="Homeodomain-like"/>
    <property type="match status" value="2"/>
</dbReference>
<dbReference type="PROSITE" id="PS01124">
    <property type="entry name" value="HTH_ARAC_FAMILY_2"/>
    <property type="match status" value="1"/>
</dbReference>
<dbReference type="PANTHER" id="PTHR46796">
    <property type="entry name" value="HTH-TYPE TRANSCRIPTIONAL ACTIVATOR RHAS-RELATED"/>
    <property type="match status" value="1"/>
</dbReference>
<evidence type="ECO:0000256" key="2">
    <source>
        <dbReference type="ARBA" id="ARBA00023125"/>
    </source>
</evidence>
<keyword evidence="6" id="KW-1185">Reference proteome</keyword>
<dbReference type="InterPro" id="IPR018062">
    <property type="entry name" value="HTH_AraC-typ_CS"/>
</dbReference>
<dbReference type="PANTHER" id="PTHR46796:SF6">
    <property type="entry name" value="ARAC SUBFAMILY"/>
    <property type="match status" value="1"/>
</dbReference>
<reference evidence="5 6" key="1">
    <citation type="submission" date="2020-07" db="EMBL/GenBank/DDBJ databases">
        <title>Sequencing the genomes of 1000 actinobacteria strains.</title>
        <authorList>
            <person name="Klenk H.-P."/>
        </authorList>
    </citation>
    <scope>NUCLEOTIDE SEQUENCE [LARGE SCALE GENOMIC DNA]</scope>
    <source>
        <strain evidence="5 6">DSM 19082</strain>
    </source>
</reference>
<keyword evidence="3" id="KW-0804">Transcription</keyword>
<dbReference type="Pfam" id="PF12833">
    <property type="entry name" value="HTH_18"/>
    <property type="match status" value="1"/>
</dbReference>
<dbReference type="Gene3D" id="1.10.10.60">
    <property type="entry name" value="Homeodomain-like"/>
    <property type="match status" value="1"/>
</dbReference>
<dbReference type="Pfam" id="PF14525">
    <property type="entry name" value="AraC_binding_2"/>
    <property type="match status" value="1"/>
</dbReference>
<evidence type="ECO:0000313" key="5">
    <source>
        <dbReference type="EMBL" id="NYD30902.1"/>
    </source>
</evidence>
<dbReference type="AlphaFoldDB" id="A0A852RWH8"/>
<keyword evidence="1" id="KW-0805">Transcription regulation</keyword>
<dbReference type="GO" id="GO:0043565">
    <property type="term" value="F:sequence-specific DNA binding"/>
    <property type="evidence" value="ECO:0007669"/>
    <property type="project" value="InterPro"/>
</dbReference>
<comment type="caution">
    <text evidence="5">The sequence shown here is derived from an EMBL/GenBank/DDBJ whole genome shotgun (WGS) entry which is preliminary data.</text>
</comment>
<dbReference type="RefSeq" id="WP_179727092.1">
    <property type="nucleotide sequence ID" value="NZ_BAABEF010000001.1"/>
</dbReference>
<evidence type="ECO:0000313" key="6">
    <source>
        <dbReference type="Proteomes" id="UP000582231"/>
    </source>
</evidence>
<dbReference type="Proteomes" id="UP000582231">
    <property type="component" value="Unassembled WGS sequence"/>
</dbReference>
<proteinExistence type="predicted"/>
<keyword evidence="2 5" id="KW-0238">DNA-binding</keyword>
<accession>A0A852RWH8</accession>
<dbReference type="SMART" id="SM00342">
    <property type="entry name" value="HTH_ARAC"/>
    <property type="match status" value="1"/>
</dbReference>
<dbReference type="InterPro" id="IPR035418">
    <property type="entry name" value="AraC-bd_2"/>
</dbReference>
<dbReference type="InterPro" id="IPR009057">
    <property type="entry name" value="Homeodomain-like_sf"/>
</dbReference>
<organism evidence="5 6">
    <name type="scientific">Nocardioides kongjuensis</name>
    <dbReference type="NCBI Taxonomy" id="349522"/>
    <lineage>
        <taxon>Bacteria</taxon>
        <taxon>Bacillati</taxon>
        <taxon>Actinomycetota</taxon>
        <taxon>Actinomycetes</taxon>
        <taxon>Propionibacteriales</taxon>
        <taxon>Nocardioidaceae</taxon>
        <taxon>Nocardioides</taxon>
    </lineage>
</organism>
<dbReference type="EMBL" id="JACCBF010000001">
    <property type="protein sequence ID" value="NYD30902.1"/>
    <property type="molecule type" value="Genomic_DNA"/>
</dbReference>
<dbReference type="GO" id="GO:0003700">
    <property type="term" value="F:DNA-binding transcription factor activity"/>
    <property type="evidence" value="ECO:0007669"/>
    <property type="project" value="InterPro"/>
</dbReference>
<evidence type="ECO:0000256" key="1">
    <source>
        <dbReference type="ARBA" id="ARBA00023015"/>
    </source>
</evidence>
<dbReference type="InterPro" id="IPR018060">
    <property type="entry name" value="HTH_AraC"/>
</dbReference>
<name>A0A852RWH8_9ACTN</name>
<feature type="domain" description="HTH araC/xylS-type" evidence="4">
    <location>
        <begin position="226"/>
        <end position="327"/>
    </location>
</feature>
<evidence type="ECO:0000259" key="4">
    <source>
        <dbReference type="PROSITE" id="PS01124"/>
    </source>
</evidence>
<gene>
    <name evidence="5" type="ORF">BJ958_002448</name>
</gene>
<dbReference type="PROSITE" id="PS00041">
    <property type="entry name" value="HTH_ARAC_FAMILY_1"/>
    <property type="match status" value="1"/>
</dbReference>
<protein>
    <submittedName>
        <fullName evidence="5">AraC-like DNA-binding protein</fullName>
    </submittedName>
</protein>
<dbReference type="InterPro" id="IPR050204">
    <property type="entry name" value="AraC_XylS_family_regulators"/>
</dbReference>